<gene>
    <name evidence="2" type="primary">P87025</name>
</gene>
<feature type="compositionally biased region" description="Basic residues" evidence="1">
    <location>
        <begin position="294"/>
        <end position="303"/>
    </location>
</feature>
<feature type="region of interest" description="Disordered" evidence="1">
    <location>
        <begin position="193"/>
        <end position="303"/>
    </location>
</feature>
<name>A0A5K1K6H1_9APHY</name>
<sequence length="303" mass="33174">MVLRFHETEVQNLRMFVENEYEEHAKSGIPGIRIGGETKLSSFSSPSSRIKVTGNPRLQGFLQELARECFTHYQMVDLDRMDTLYGLPAYRTQEPVQLSSVPAAAPADVLKAVFGDGILDVEPARVPAPVPCLPHPQPSTAAQPARDPCDVDGFLSKHQGLVKLLYKWPGNTAPRQVDQFVLQFNDDYPDAVSSVRSRDISSSSQSQTHDSTEHFPPRPQAAVRPSTLDSQSWQDAAAESLPSSDASFTSFSSAPGRKRKQDDGEGEGDDAGVSAPETCGVENGSYSVEVQVSKRQKKTRTRV</sequence>
<feature type="compositionally biased region" description="Low complexity" evidence="1">
    <location>
        <begin position="240"/>
        <end position="255"/>
    </location>
</feature>
<dbReference type="EMBL" id="LR729852">
    <property type="protein sequence ID" value="VWP02005.1"/>
    <property type="molecule type" value="Genomic_DNA"/>
</dbReference>
<proteinExistence type="predicted"/>
<dbReference type="EC" id="1.1.1.-" evidence="2"/>
<accession>A0A5K1K6H1</accession>
<dbReference type="AlphaFoldDB" id="A0A5K1K6H1"/>
<keyword evidence="2" id="KW-0560">Oxidoreductase</keyword>
<dbReference type="GO" id="GO:0016491">
    <property type="term" value="F:oxidoreductase activity"/>
    <property type="evidence" value="ECO:0007669"/>
    <property type="project" value="UniProtKB-KW"/>
</dbReference>
<reference evidence="2" key="1">
    <citation type="submission" date="2019-10" db="EMBL/GenBank/DDBJ databases">
        <authorList>
            <person name="Nor Muhammad N."/>
        </authorList>
    </citation>
    <scope>NUCLEOTIDE SEQUENCE</scope>
</reference>
<protein>
    <submittedName>
        <fullName evidence="2">Trihydroxynaphthalene reductase )</fullName>
        <ecNumber evidence="2">1.1.1.-</ecNumber>
    </submittedName>
</protein>
<feature type="compositionally biased region" description="Low complexity" evidence="1">
    <location>
        <begin position="193"/>
        <end position="209"/>
    </location>
</feature>
<evidence type="ECO:0000313" key="2">
    <source>
        <dbReference type="EMBL" id="VWP02005.1"/>
    </source>
</evidence>
<organism evidence="2">
    <name type="scientific">Ganoderma boninense</name>
    <dbReference type="NCBI Taxonomy" id="34458"/>
    <lineage>
        <taxon>Eukaryota</taxon>
        <taxon>Fungi</taxon>
        <taxon>Dikarya</taxon>
        <taxon>Basidiomycota</taxon>
        <taxon>Agaricomycotina</taxon>
        <taxon>Agaricomycetes</taxon>
        <taxon>Polyporales</taxon>
        <taxon>Polyporaceae</taxon>
        <taxon>Ganoderma</taxon>
    </lineage>
</organism>
<evidence type="ECO:0000256" key="1">
    <source>
        <dbReference type="SAM" id="MobiDB-lite"/>
    </source>
</evidence>